<keyword evidence="6" id="KW-1133">Transmembrane helix</keyword>
<keyword evidence="7" id="KW-0472">Membrane</keyword>
<keyword evidence="2" id="KW-0433">Leucine-rich repeat</keyword>
<evidence type="ECO:0000256" key="7">
    <source>
        <dbReference type="ARBA" id="ARBA00023136"/>
    </source>
</evidence>
<gene>
    <name evidence="11" type="ORF">ALMOND_2B020329</name>
</gene>
<dbReference type="InterPro" id="IPR001611">
    <property type="entry name" value="Leu-rich_rpt"/>
</dbReference>
<evidence type="ECO:0000256" key="4">
    <source>
        <dbReference type="ARBA" id="ARBA00022729"/>
    </source>
</evidence>
<dbReference type="Proteomes" id="UP000327085">
    <property type="component" value="Chromosome 3"/>
</dbReference>
<dbReference type="PANTHER" id="PTHR48063">
    <property type="entry name" value="LRR RECEPTOR-LIKE KINASE"/>
    <property type="match status" value="1"/>
</dbReference>
<proteinExistence type="predicted"/>
<reference evidence="12" key="1">
    <citation type="journal article" date="2020" name="Plant J.">
        <title>Transposons played a major role in the diversification between the closely related almond and peach genomes: results from the almond genome sequence.</title>
        <authorList>
            <person name="Alioto T."/>
            <person name="Alexiou K.G."/>
            <person name="Bardil A."/>
            <person name="Barteri F."/>
            <person name="Castanera R."/>
            <person name="Cruz F."/>
            <person name="Dhingra A."/>
            <person name="Duval H."/>
            <person name="Fernandez I Marti A."/>
            <person name="Frias L."/>
            <person name="Galan B."/>
            <person name="Garcia J.L."/>
            <person name="Howad W."/>
            <person name="Gomez-Garrido J."/>
            <person name="Gut M."/>
            <person name="Julca I."/>
            <person name="Morata J."/>
            <person name="Puigdomenech P."/>
            <person name="Ribeca P."/>
            <person name="Rubio Cabetas M.J."/>
            <person name="Vlasova A."/>
            <person name="Wirthensohn M."/>
            <person name="Garcia-Mas J."/>
            <person name="Gabaldon T."/>
            <person name="Casacuberta J.M."/>
            <person name="Arus P."/>
        </authorList>
    </citation>
    <scope>NUCLEOTIDE SEQUENCE [LARGE SCALE GENOMIC DNA]</scope>
    <source>
        <strain evidence="12">cv. Texas</strain>
    </source>
</reference>
<dbReference type="SUPFAM" id="SSF52058">
    <property type="entry name" value="L domain-like"/>
    <property type="match status" value="1"/>
</dbReference>
<evidence type="ECO:0000256" key="3">
    <source>
        <dbReference type="ARBA" id="ARBA00022692"/>
    </source>
</evidence>
<evidence type="ECO:0000313" key="11">
    <source>
        <dbReference type="EMBL" id="VVA18698.1"/>
    </source>
</evidence>
<keyword evidence="4" id="KW-0732">Signal</keyword>
<accession>A0A5E4EYA6</accession>
<dbReference type="InterPro" id="IPR046956">
    <property type="entry name" value="RLP23-like"/>
</dbReference>
<protein>
    <submittedName>
        <fullName evidence="11">PREDICTED: LRR receptor</fullName>
    </submittedName>
</protein>
<dbReference type="InterPro" id="IPR013210">
    <property type="entry name" value="LRR_N_plant-typ"/>
</dbReference>
<evidence type="ECO:0000256" key="1">
    <source>
        <dbReference type="ARBA" id="ARBA00004479"/>
    </source>
</evidence>
<dbReference type="InterPro" id="IPR032675">
    <property type="entry name" value="LRR_dom_sf"/>
</dbReference>
<dbReference type="Pfam" id="PF00560">
    <property type="entry name" value="LRR_1"/>
    <property type="match status" value="3"/>
</dbReference>
<evidence type="ECO:0000256" key="6">
    <source>
        <dbReference type="ARBA" id="ARBA00022989"/>
    </source>
</evidence>
<keyword evidence="9" id="KW-0325">Glycoprotein</keyword>
<evidence type="ECO:0000256" key="8">
    <source>
        <dbReference type="ARBA" id="ARBA00023170"/>
    </source>
</evidence>
<dbReference type="Pfam" id="PF08263">
    <property type="entry name" value="LRRNT_2"/>
    <property type="match status" value="1"/>
</dbReference>
<dbReference type="Gramene" id="VVA18698">
    <property type="protein sequence ID" value="VVA18698"/>
    <property type="gene ID" value="Prudul26B020329"/>
</dbReference>
<dbReference type="Gene3D" id="3.80.10.10">
    <property type="entry name" value="Ribonuclease Inhibitor"/>
    <property type="match status" value="2"/>
</dbReference>
<dbReference type="FunFam" id="3.80.10.10:FF:000041">
    <property type="entry name" value="LRR receptor-like serine/threonine-protein kinase ERECTA"/>
    <property type="match status" value="1"/>
</dbReference>
<evidence type="ECO:0000256" key="2">
    <source>
        <dbReference type="ARBA" id="ARBA00022614"/>
    </source>
</evidence>
<evidence type="ECO:0000259" key="10">
    <source>
        <dbReference type="Pfam" id="PF08263"/>
    </source>
</evidence>
<keyword evidence="3" id="KW-0812">Transmembrane</keyword>
<dbReference type="InParanoid" id="A0A5E4EYA6"/>
<keyword evidence="8 11" id="KW-0675">Receptor</keyword>
<dbReference type="EMBL" id="CABIKO010000031">
    <property type="protein sequence ID" value="VVA18698.1"/>
    <property type="molecule type" value="Genomic_DNA"/>
</dbReference>
<dbReference type="AlphaFoldDB" id="A0A5E4EYA6"/>
<dbReference type="PANTHER" id="PTHR48063:SF112">
    <property type="entry name" value="RECEPTOR LIKE PROTEIN 30-LIKE"/>
    <property type="match status" value="1"/>
</dbReference>
<feature type="domain" description="Leucine-rich repeat-containing N-terminal plant-type" evidence="10">
    <location>
        <begin position="35"/>
        <end position="73"/>
    </location>
</feature>
<keyword evidence="5" id="KW-0677">Repeat</keyword>
<evidence type="ECO:0000256" key="5">
    <source>
        <dbReference type="ARBA" id="ARBA00022737"/>
    </source>
</evidence>
<sequence>MDKAMRIVSVFRFPSIATITTISLCNGNLGVPCEQNERQALLMFKQDIKDPSNKLLSRVGEGDCCNWTGVVCDNLTGHVRELHLGNYYSDEYLNYSLYQENYLGGKNLDLSRVDLSKASDWFQSVLQNTTWLKVLNLRWNIILGTIPQWLYTCSNLESLSLYLNLLRGEISSCIGNLTAIFNLDSSANQLEGKIPNSLRNLCKLTVLDLSRNYFNGSVSEILGSLSRCSSGQMESLKLSTNDFSGPLFDQLGNFRHLRLLALSSNSISGPIPLSLGHLPFVEEASISENHINGTLPKTIGQLTMVTVSYVKSMAGRLYSYPEGMAGRLYTLLTWTEILRQVPVAAGFGSKQGAMRRDALSKVFKFNSHSCN</sequence>
<name>A0A5E4EYA6_PRUDU</name>
<dbReference type="GO" id="GO:0016020">
    <property type="term" value="C:membrane"/>
    <property type="evidence" value="ECO:0007669"/>
    <property type="project" value="UniProtKB-SubCell"/>
</dbReference>
<organism evidence="11 12">
    <name type="scientific">Prunus dulcis</name>
    <name type="common">Almond</name>
    <name type="synonym">Amygdalus dulcis</name>
    <dbReference type="NCBI Taxonomy" id="3755"/>
    <lineage>
        <taxon>Eukaryota</taxon>
        <taxon>Viridiplantae</taxon>
        <taxon>Streptophyta</taxon>
        <taxon>Embryophyta</taxon>
        <taxon>Tracheophyta</taxon>
        <taxon>Spermatophyta</taxon>
        <taxon>Magnoliopsida</taxon>
        <taxon>eudicotyledons</taxon>
        <taxon>Gunneridae</taxon>
        <taxon>Pentapetalae</taxon>
        <taxon>rosids</taxon>
        <taxon>fabids</taxon>
        <taxon>Rosales</taxon>
        <taxon>Rosaceae</taxon>
        <taxon>Amygdaloideae</taxon>
        <taxon>Amygdaleae</taxon>
        <taxon>Prunus</taxon>
    </lineage>
</organism>
<dbReference type="OMA" id="QNTTWLK"/>
<evidence type="ECO:0000313" key="12">
    <source>
        <dbReference type="Proteomes" id="UP000327085"/>
    </source>
</evidence>
<evidence type="ECO:0000256" key="9">
    <source>
        <dbReference type="ARBA" id="ARBA00023180"/>
    </source>
</evidence>
<comment type="subcellular location">
    <subcellularLocation>
        <location evidence="1">Membrane</location>
        <topology evidence="1">Single-pass type I membrane protein</topology>
    </subcellularLocation>
</comment>